<dbReference type="Pfam" id="PF25788">
    <property type="entry name" value="Ig_Rha78A_N"/>
    <property type="match status" value="1"/>
</dbReference>
<dbReference type="InterPro" id="IPR035398">
    <property type="entry name" value="Bac_rhamnosid_C"/>
</dbReference>
<feature type="domain" description="Bacterial alpha-L-rhamnosidase N-terminal" evidence="5">
    <location>
        <begin position="344"/>
        <end position="511"/>
    </location>
</feature>
<dbReference type="InterPro" id="IPR035396">
    <property type="entry name" value="Bac_rhamnosid6H"/>
</dbReference>
<reference evidence="8 9" key="1">
    <citation type="journal article" date="2021" name="Int. J. Syst. Evol. Microbiol.">
        <title>Steroidobacter gossypii sp. nov., isolated from soil of cotton cropping field.</title>
        <authorList>
            <person name="Huang R."/>
            <person name="Yang S."/>
            <person name="Zhen C."/>
            <person name="Liu W."/>
        </authorList>
    </citation>
    <scope>NUCLEOTIDE SEQUENCE [LARGE SCALE GENOMIC DNA]</scope>
    <source>
        <strain evidence="8 9">S1-65</strain>
    </source>
</reference>
<evidence type="ECO:0000259" key="4">
    <source>
        <dbReference type="Pfam" id="PF05592"/>
    </source>
</evidence>
<organism evidence="8 9">
    <name type="scientific">Steroidobacter gossypii</name>
    <dbReference type="NCBI Taxonomy" id="2805490"/>
    <lineage>
        <taxon>Bacteria</taxon>
        <taxon>Pseudomonadati</taxon>
        <taxon>Pseudomonadota</taxon>
        <taxon>Gammaproteobacteria</taxon>
        <taxon>Steroidobacterales</taxon>
        <taxon>Steroidobacteraceae</taxon>
        <taxon>Steroidobacter</taxon>
    </lineage>
</organism>
<dbReference type="InterPro" id="IPR006311">
    <property type="entry name" value="TAT_signal"/>
</dbReference>
<dbReference type="InterPro" id="IPR012341">
    <property type="entry name" value="6hp_glycosidase-like_sf"/>
</dbReference>
<comment type="caution">
    <text evidence="8">The sequence shown here is derived from an EMBL/GenBank/DDBJ whole genome shotgun (WGS) entry which is preliminary data.</text>
</comment>
<dbReference type="InterPro" id="IPR016007">
    <property type="entry name" value="Alpha_rhamnosid"/>
</dbReference>
<dbReference type="PROSITE" id="PS51257">
    <property type="entry name" value="PROKAR_LIPOPROTEIN"/>
    <property type="match status" value="1"/>
</dbReference>
<dbReference type="PANTHER" id="PTHR33307">
    <property type="entry name" value="ALPHA-RHAMNOSIDASE (EUROFUNG)"/>
    <property type="match status" value="1"/>
</dbReference>
<dbReference type="Pfam" id="PF05592">
    <property type="entry name" value="Bac_rhamnosid"/>
    <property type="match status" value="1"/>
</dbReference>
<dbReference type="Gene3D" id="1.50.10.10">
    <property type="match status" value="1"/>
</dbReference>
<dbReference type="GO" id="GO:0016787">
    <property type="term" value="F:hydrolase activity"/>
    <property type="evidence" value="ECO:0007669"/>
    <property type="project" value="UniProtKB-KW"/>
</dbReference>
<comment type="catalytic activity">
    <reaction evidence="1">
        <text>Hydrolysis of terminal non-reducing alpha-L-rhamnose residues in alpha-L-rhamnosides.</text>
        <dbReference type="EC" id="3.2.1.40"/>
    </reaction>
</comment>
<dbReference type="SUPFAM" id="SSF48208">
    <property type="entry name" value="Six-hairpin glycosidases"/>
    <property type="match status" value="1"/>
</dbReference>
<dbReference type="Gene3D" id="2.60.120.260">
    <property type="entry name" value="Galactose-binding domain-like"/>
    <property type="match status" value="3"/>
</dbReference>
<feature type="domain" description="Alpha-L-rhamnosidase concanavalin-like" evidence="4">
    <location>
        <begin position="523"/>
        <end position="624"/>
    </location>
</feature>
<gene>
    <name evidence="8" type="ORF">JM946_08380</name>
</gene>
<dbReference type="InterPro" id="IPR013737">
    <property type="entry name" value="Bac_rhamnosid_N"/>
</dbReference>
<evidence type="ECO:0000259" key="7">
    <source>
        <dbReference type="Pfam" id="PF17390"/>
    </source>
</evidence>
<dbReference type="InterPro" id="IPR013783">
    <property type="entry name" value="Ig-like_fold"/>
</dbReference>
<dbReference type="InterPro" id="IPR008928">
    <property type="entry name" value="6-hairpin_glycosidase_sf"/>
</dbReference>
<keyword evidence="9" id="KW-1185">Reference proteome</keyword>
<proteinExistence type="predicted"/>
<evidence type="ECO:0000313" key="8">
    <source>
        <dbReference type="EMBL" id="MBM0104761.1"/>
    </source>
</evidence>
<dbReference type="Pfam" id="PF08531">
    <property type="entry name" value="Bac_rhamnosid_N"/>
    <property type="match status" value="1"/>
</dbReference>
<keyword evidence="3 8" id="KW-0378">Hydrolase</keyword>
<evidence type="ECO:0000313" key="9">
    <source>
        <dbReference type="Proteomes" id="UP000661077"/>
    </source>
</evidence>
<dbReference type="Proteomes" id="UP000661077">
    <property type="component" value="Unassembled WGS sequence"/>
</dbReference>
<dbReference type="EC" id="3.2.1.40" evidence="2"/>
<protein>
    <recommendedName>
        <fullName evidence="2">alpha-L-rhamnosidase</fullName>
        <ecNumber evidence="2">3.2.1.40</ecNumber>
    </recommendedName>
</protein>
<dbReference type="PROSITE" id="PS51318">
    <property type="entry name" value="TAT"/>
    <property type="match status" value="1"/>
</dbReference>
<dbReference type="RefSeq" id="WP_203166788.1">
    <property type="nucleotide sequence ID" value="NZ_JAEVLS010000002.1"/>
</dbReference>
<evidence type="ECO:0000259" key="5">
    <source>
        <dbReference type="Pfam" id="PF08531"/>
    </source>
</evidence>
<dbReference type="Pfam" id="PF17389">
    <property type="entry name" value="Bac_rhamnosid6H"/>
    <property type="match status" value="1"/>
</dbReference>
<evidence type="ECO:0000256" key="2">
    <source>
        <dbReference type="ARBA" id="ARBA00012652"/>
    </source>
</evidence>
<dbReference type="Pfam" id="PF17390">
    <property type="entry name" value="Bac_rhamnosid_C"/>
    <property type="match status" value="1"/>
</dbReference>
<feature type="domain" description="Alpha-L-rhamnosidase C-terminal" evidence="7">
    <location>
        <begin position="988"/>
        <end position="1063"/>
    </location>
</feature>
<dbReference type="InterPro" id="IPR008902">
    <property type="entry name" value="Rhamnosid_concanavalin"/>
</dbReference>
<dbReference type="PANTHER" id="PTHR33307:SF6">
    <property type="entry name" value="ALPHA-RHAMNOSIDASE (EUROFUNG)-RELATED"/>
    <property type="match status" value="1"/>
</dbReference>
<evidence type="ECO:0000256" key="3">
    <source>
        <dbReference type="ARBA" id="ARBA00022801"/>
    </source>
</evidence>
<feature type="domain" description="Alpha-L-rhamnosidase six-hairpin glycosidase" evidence="6">
    <location>
        <begin position="631"/>
        <end position="985"/>
    </location>
</feature>
<evidence type="ECO:0000256" key="1">
    <source>
        <dbReference type="ARBA" id="ARBA00001445"/>
    </source>
</evidence>
<accession>A0ABS1WUW7</accession>
<sequence>MKLTRRQALQGAAATAVLVGGCKTTPVDPGAQSVAHIEDLRVDYVDRPLGTAATAPLLSWKMRSERRGARQVAYRILVARSEAALSSVDADLWDSGRVDSDRSFAIPYGGAALRSRERAHWRVEVWDEQGTQLQSAGSWWETGLGPDDWQGDWLVAEDAETLAERAIGLNWIWGEEPLASPRRFRWPFTLRERPVEASFFISAKDTLAGLWMDGEPLLRPEPKQWTSWGMFTRLDLTAQLANAGSHVIALEVTTRKDQPRPVFGGAVVGYLRLKYADQRVERLPTGPQWRTTLAPRNSLDDWTQVRFDDAAWNRAQPVREPPECHPWLPAPAVLLRTEFTAKAKPVRARLYATALGAYEASINGRRVDDRKLAPESTDFRSRALYQTYDVTSLVQAGANALGFMVGDGWFASKFSYLDMRYSFGPPPRRLKAQLEIWFEDGSRQIVSTGPQWQIAASPIVASDIYDGETYDARLEQRGWNEVGFSLAAPASVGSTPSCKLDPQISAPIRVSERLRVRSVNEPRPGVRVYDFGQNIAGWAAIKVRGKAGTRLRLRFAEVLKPNGELDVFTLRRAANTDVYILRGEGVETFEPHFTYHGFRYVEVTADAPEGEATWQLDHIEAAVVHSDLAIAGKFRSSDPTIEALWRATLWSQRANFFGVPTDCPQRDERMGWTGDAQIIWDAAAFNQDIAAFTHRFMSDIRAGQLPTGEMPDTAPFWKLGENTPGWADAAAILPWTSWQRYGDTKVIAENWAAMDRWQRRLLELNPDYVWRNSRGLDYGDWLSVDAKSREDITTPRELISTAYWAYSAQLMSQMATAIDRRADSERYAQLAAAIKRAFVTHFVTPETDQMAGPAQNGVRGGTGAAMRIGNGSQTSAVLALKFDLLPPELRPVAIKQLAGDIRRRDTHLSTGFLGTPYILDALAEHGEATLAISLLLQTTFPSWGFMFANGATTPWERWDGIKDGVITGSLNHYALGAVVGFLYRRLAGIDAATPGFERVRIRPLKDARLSAGGGMYEAITGTIATDWRVLDSGAYQLDVALPANTRGEIHIPARGTQTIKEGRRSIDGRADVRLLTRDGQTAVVEVASGQYRFTAE</sequence>
<dbReference type="Gene3D" id="2.60.420.10">
    <property type="entry name" value="Maltose phosphorylase, domain 3"/>
    <property type="match status" value="1"/>
</dbReference>
<dbReference type="EMBL" id="JAEVLS010000002">
    <property type="protein sequence ID" value="MBM0104761.1"/>
    <property type="molecule type" value="Genomic_DNA"/>
</dbReference>
<dbReference type="Gene3D" id="2.60.40.10">
    <property type="entry name" value="Immunoglobulins"/>
    <property type="match status" value="1"/>
</dbReference>
<name>A0ABS1WUW7_9GAMM</name>
<evidence type="ECO:0000259" key="6">
    <source>
        <dbReference type="Pfam" id="PF17389"/>
    </source>
</evidence>
<dbReference type="PIRSF" id="PIRSF010631">
    <property type="entry name" value="A-rhamnsds"/>
    <property type="match status" value="1"/>
</dbReference>